<dbReference type="PANTHER" id="PTHR47152">
    <property type="entry name" value="SLR2084 PROTEIN-RELATED"/>
    <property type="match status" value="1"/>
</dbReference>
<dbReference type="InterPro" id="IPR008538">
    <property type="entry name" value="Uma2"/>
</dbReference>
<dbReference type="Gene3D" id="3.90.1570.10">
    <property type="entry name" value="tt1808, chain A"/>
    <property type="match status" value="1"/>
</dbReference>
<dbReference type="EMBL" id="MRCE01000014">
    <property type="protein sequence ID" value="OKH36815.1"/>
    <property type="molecule type" value="Genomic_DNA"/>
</dbReference>
<protein>
    <recommendedName>
        <fullName evidence="1">Putative restriction endonuclease domain-containing protein</fullName>
    </recommendedName>
</protein>
<organism evidence="2 3">
    <name type="scientific">[Phormidium ambiguum] IAM M-71</name>
    <dbReference type="NCBI Taxonomy" id="454136"/>
    <lineage>
        <taxon>Bacteria</taxon>
        <taxon>Bacillati</taxon>
        <taxon>Cyanobacteriota</taxon>
        <taxon>Cyanophyceae</taxon>
        <taxon>Oscillatoriophycideae</taxon>
        <taxon>Aerosakkonematales</taxon>
        <taxon>Aerosakkonemataceae</taxon>
        <taxon>Floridanema</taxon>
    </lineage>
</organism>
<reference evidence="2 3" key="1">
    <citation type="submission" date="2016-11" db="EMBL/GenBank/DDBJ databases">
        <title>Draft Genome Sequences of Nine Cyanobacterial Strains from Diverse Habitats.</title>
        <authorList>
            <person name="Zhu T."/>
            <person name="Hou S."/>
            <person name="Lu X."/>
            <person name="Hess W.R."/>
        </authorList>
    </citation>
    <scope>NUCLEOTIDE SEQUENCE [LARGE SCALE GENOMIC DNA]</scope>
    <source>
        <strain evidence="2 3">IAM M-71</strain>
    </source>
</reference>
<dbReference type="AlphaFoldDB" id="A0A1U7II78"/>
<dbReference type="SUPFAM" id="SSF52980">
    <property type="entry name" value="Restriction endonuclease-like"/>
    <property type="match status" value="1"/>
</dbReference>
<dbReference type="Proteomes" id="UP000185860">
    <property type="component" value="Unassembled WGS sequence"/>
</dbReference>
<dbReference type="InterPro" id="IPR011335">
    <property type="entry name" value="Restrct_endonuc-II-like"/>
</dbReference>
<dbReference type="Pfam" id="PF05685">
    <property type="entry name" value="Uma2"/>
    <property type="match status" value="1"/>
</dbReference>
<dbReference type="InterPro" id="IPR012296">
    <property type="entry name" value="Nuclease_put_TT1808"/>
</dbReference>
<dbReference type="RefSeq" id="WP_073594391.1">
    <property type="nucleotide sequence ID" value="NZ_MRCE01000014.1"/>
</dbReference>
<dbReference type="OrthoDB" id="459822at2"/>
<sequence>MVSSSTFATDIWVKASWEEFLELADNPEYEKARFYYHQGYMRIEMAALGSRHGRQNSLVANAITIFATLKDIEIVEFTNTSYRKEGLTEFQPDSSFYIGSGLKIPPEIDSPIDLNEYDPPTLVLEVGSTTLSDDLGFKRLLYEQTGVREYWVNNAKVGEVIGFSISEGRSGQIHQSLVLPGLSLSVINEALQRRKTQKDNEINRWLIQTFNQI</sequence>
<gene>
    <name evidence="2" type="ORF">NIES2119_15445</name>
</gene>
<evidence type="ECO:0000313" key="2">
    <source>
        <dbReference type="EMBL" id="OKH36815.1"/>
    </source>
</evidence>
<dbReference type="CDD" id="cd06260">
    <property type="entry name" value="DUF820-like"/>
    <property type="match status" value="1"/>
</dbReference>
<dbReference type="STRING" id="454136.NIES2119_15445"/>
<feature type="domain" description="Putative restriction endonuclease" evidence="1">
    <location>
        <begin position="17"/>
        <end position="168"/>
    </location>
</feature>
<comment type="caution">
    <text evidence="2">The sequence shown here is derived from an EMBL/GenBank/DDBJ whole genome shotgun (WGS) entry which is preliminary data.</text>
</comment>
<proteinExistence type="predicted"/>
<evidence type="ECO:0000313" key="3">
    <source>
        <dbReference type="Proteomes" id="UP000185860"/>
    </source>
</evidence>
<name>A0A1U7II78_9CYAN</name>
<evidence type="ECO:0000259" key="1">
    <source>
        <dbReference type="Pfam" id="PF05685"/>
    </source>
</evidence>
<accession>A0A1U7II78</accession>